<accession>A0AA88HVK4</accession>
<dbReference type="Proteomes" id="UP001187531">
    <property type="component" value="Unassembled WGS sequence"/>
</dbReference>
<dbReference type="AlphaFoldDB" id="A0AA88HVK4"/>
<reference evidence="1" key="1">
    <citation type="submission" date="2023-07" db="EMBL/GenBank/DDBJ databases">
        <title>Chromosome-level genome assembly of Artemia franciscana.</title>
        <authorList>
            <person name="Jo E."/>
        </authorList>
    </citation>
    <scope>NUCLEOTIDE SEQUENCE</scope>
    <source>
        <tissue evidence="1">Whole body</tissue>
    </source>
</reference>
<dbReference type="EMBL" id="JAVRJZ010000011">
    <property type="protein sequence ID" value="KAK2717034.1"/>
    <property type="molecule type" value="Genomic_DNA"/>
</dbReference>
<proteinExistence type="predicted"/>
<sequence length="110" mass="12480">MSEAKPLKRKSGHMLMTRVTLIVSYSCPTMTRYSTKLKFLFTLLVHNAGLILVNARPKYSSQIILQESIMRFDARKSVQSHLDVFAKRKKSSTDFNPSLVGACDSAKLWL</sequence>
<keyword evidence="2" id="KW-1185">Reference proteome</keyword>
<evidence type="ECO:0000313" key="1">
    <source>
        <dbReference type="EMBL" id="KAK2717034.1"/>
    </source>
</evidence>
<name>A0AA88HVK4_ARTSF</name>
<gene>
    <name evidence="1" type="ORF">QYM36_007246</name>
</gene>
<comment type="caution">
    <text evidence="1">The sequence shown here is derived from an EMBL/GenBank/DDBJ whole genome shotgun (WGS) entry which is preliminary data.</text>
</comment>
<evidence type="ECO:0000313" key="2">
    <source>
        <dbReference type="Proteomes" id="UP001187531"/>
    </source>
</evidence>
<protein>
    <submittedName>
        <fullName evidence="1">Uncharacterized protein</fullName>
    </submittedName>
</protein>
<organism evidence="1 2">
    <name type="scientific">Artemia franciscana</name>
    <name type="common">Brine shrimp</name>
    <name type="synonym">Artemia sanfranciscana</name>
    <dbReference type="NCBI Taxonomy" id="6661"/>
    <lineage>
        <taxon>Eukaryota</taxon>
        <taxon>Metazoa</taxon>
        <taxon>Ecdysozoa</taxon>
        <taxon>Arthropoda</taxon>
        <taxon>Crustacea</taxon>
        <taxon>Branchiopoda</taxon>
        <taxon>Anostraca</taxon>
        <taxon>Artemiidae</taxon>
        <taxon>Artemia</taxon>
    </lineage>
</organism>